<feature type="compositionally biased region" description="Polar residues" evidence="1">
    <location>
        <begin position="1"/>
        <end position="17"/>
    </location>
</feature>
<feature type="compositionally biased region" description="Low complexity" evidence="1">
    <location>
        <begin position="266"/>
        <end position="281"/>
    </location>
</feature>
<keyword evidence="3" id="KW-1185">Reference proteome</keyword>
<feature type="region of interest" description="Disordered" evidence="1">
    <location>
        <begin position="781"/>
        <end position="827"/>
    </location>
</feature>
<reference evidence="2 3" key="1">
    <citation type="submission" date="2024-05" db="EMBL/GenBank/DDBJ databases">
        <title>The nuclear and mitochondrial genome assemblies of Tetragonisca angustula (Apidae: Meliponini), a tiny yet remarkable pollinator in the Neotropics.</title>
        <authorList>
            <person name="Ferrari R."/>
            <person name="Ricardo P.C."/>
            <person name="Dias F.C."/>
            <person name="Araujo N.S."/>
            <person name="Soares D.O."/>
            <person name="Zhou Q.-S."/>
            <person name="Zhu C.-D."/>
            <person name="Coutinho L."/>
            <person name="Airas M.C."/>
            <person name="Batista T.M."/>
        </authorList>
    </citation>
    <scope>NUCLEOTIDE SEQUENCE [LARGE SCALE GENOMIC DNA]</scope>
    <source>
        <strain evidence="2">ASF017062</strain>
        <tissue evidence="2">Abdomen</tissue>
    </source>
</reference>
<accession>A0AAW0ZSP6</accession>
<feature type="compositionally biased region" description="Basic and acidic residues" evidence="1">
    <location>
        <begin position="785"/>
        <end position="808"/>
    </location>
</feature>
<feature type="region of interest" description="Disordered" evidence="1">
    <location>
        <begin position="967"/>
        <end position="1010"/>
    </location>
</feature>
<gene>
    <name evidence="2" type="ORF">QLX08_006795</name>
</gene>
<feature type="compositionally biased region" description="Low complexity" evidence="1">
    <location>
        <begin position="701"/>
        <end position="716"/>
    </location>
</feature>
<feature type="compositionally biased region" description="Polar residues" evidence="1">
    <location>
        <begin position="746"/>
        <end position="756"/>
    </location>
</feature>
<organism evidence="2 3">
    <name type="scientific">Tetragonisca angustula</name>
    <dbReference type="NCBI Taxonomy" id="166442"/>
    <lineage>
        <taxon>Eukaryota</taxon>
        <taxon>Metazoa</taxon>
        <taxon>Ecdysozoa</taxon>
        <taxon>Arthropoda</taxon>
        <taxon>Hexapoda</taxon>
        <taxon>Insecta</taxon>
        <taxon>Pterygota</taxon>
        <taxon>Neoptera</taxon>
        <taxon>Endopterygota</taxon>
        <taxon>Hymenoptera</taxon>
        <taxon>Apocrita</taxon>
        <taxon>Aculeata</taxon>
        <taxon>Apoidea</taxon>
        <taxon>Anthophila</taxon>
        <taxon>Apidae</taxon>
        <taxon>Tetragonisca</taxon>
    </lineage>
</organism>
<feature type="compositionally biased region" description="Basic and acidic residues" evidence="1">
    <location>
        <begin position="1234"/>
        <end position="1253"/>
    </location>
</feature>
<evidence type="ECO:0000256" key="1">
    <source>
        <dbReference type="SAM" id="MobiDB-lite"/>
    </source>
</evidence>
<feature type="compositionally biased region" description="Basic and acidic residues" evidence="1">
    <location>
        <begin position="979"/>
        <end position="988"/>
    </location>
</feature>
<feature type="compositionally biased region" description="Polar residues" evidence="1">
    <location>
        <begin position="291"/>
        <end position="323"/>
    </location>
</feature>
<feature type="region of interest" description="Disordered" evidence="1">
    <location>
        <begin position="676"/>
        <end position="763"/>
    </location>
</feature>
<sequence length="1428" mass="160196">MLNTNYKTLESTESKTPSPLPSSADRSINEDEGNTRSESNSEGSSPSDLKKRLQHHPPLNEGTRLAGRVISISRRLSRKRDFYFHGTSSRIEENVENEEAVEQEATLPKRRSFSDLKARDARARRRAMIRLGNETDRNIIVSKAGEGRASDLQNDSTANRYSSIESKVEKLSERHSERQRSPLQFEVLNDVQRHSSLSARLYRNQQEETNNGSQRNAFHRVCSNTCCENSPKVVLQSVSPISLRNSSRDSTYGRFGGVILQNLSSGSEAESNLNEENAGSSRPTPFAPQRINVSPNLRVNGPSIRNFNDESSLSSRRSPIVDSSRNECLGNVASSRTDFSKNKLQQGSNDRSAFASSSAGGILCDRSFYKILESSRSDCGQCAKKETTDEGPMFFSAGRKIRDHNVRRECLRPSAFETLSTPTDVSKNLPNSSEWNSCGKIFNQNDQEMIAKRYFNFLENQTSPTRESVCSEKADYEKKHHDRNTTSTPKSMASLEAVVRSSTFQNAPDNANLAFHSPDAQTFKEAISRCILNYENNNETNVPRSSRNIVASRLSNACEDQSAASSFREFFVNDFNAAFSQNENFYSRRSTGNSHETHGSSLCSNRATSDKEFANVPTLVLNSQEASYSTSPNGWKGCSGGRLDPNTLIVALSNASLKRPTTANDVAENTCSESCADSKTVSGLGSSENDSSMGQSRLATSRRSSISVRSKIPVKIPSDRSRLSIRGNKSDESDKRMITPVDSAGRSCQNSSSSPEGFQFDRRSHEDSLFARNYTARECTIESSANRDSRRVENEPEDIASRSREDLPSAKSGAFPETLTESSMKTDLVNVENSGMVLTGARSRDCISSRVEISDDNRSEIKGKEENPNCDGSGATFADNSRNSEENEQQSTPKRDISSGNESDSFSPRRDARKSVKNLEEELEESREPSFFLNIADVTDFPLENYQSTYDGQFFPRMADERTTNLFENQTGNGGCREIPTEDSERSKSSNTSPEGEGPTKPREIAENHDKLRFSIERLAADQFRRSLNLEQAKTIQSDTTTFFPEKTFYDVGQFTVAGSSSTSRLCHDRSRDSPRFKKRSQDRFPFTISEKTSIASTKFKVPSRLADLDEDEEDRSYKLDAHPSITRLAGSEFEDSPADIISYVARTELPDRYGKSCGMRGFVRKFSAKWRKSKRRDNGGEPTNAASVIYKNQDYREECESSNCSELSSLREFKIYESTEEKLCEPEPNPDSPDEKSSIVRDRASSDRESNKKTTPLSGENPCRRYDRDDLWVQAFKDLDSDREKGTKNAEADDKRDEEKLQDRYSVFFVKSARETPETKAPFALADENKKQDVSIERRKSRVKFRGSLTVTPKSTEDVLPKELARNKHSERIGRGRNAQSECFCLRFYRMIVSISLCSISKYRSRIDDDSSSIRNKSRVSLQKKKG</sequence>
<protein>
    <submittedName>
        <fullName evidence="2">Uncharacterized protein</fullName>
    </submittedName>
</protein>
<feature type="compositionally biased region" description="Basic and acidic residues" evidence="1">
    <location>
        <begin position="907"/>
        <end position="920"/>
    </location>
</feature>
<comment type="caution">
    <text evidence="2">The sequence shown here is derived from an EMBL/GenBank/DDBJ whole genome shotgun (WGS) entry which is preliminary data.</text>
</comment>
<feature type="compositionally biased region" description="Polar residues" evidence="1">
    <location>
        <begin position="676"/>
        <end position="699"/>
    </location>
</feature>
<feature type="compositionally biased region" description="Basic and acidic residues" evidence="1">
    <location>
        <begin position="998"/>
        <end position="1010"/>
    </location>
</feature>
<feature type="region of interest" description="Disordered" evidence="1">
    <location>
        <begin position="1"/>
        <end position="65"/>
    </location>
</feature>
<name>A0AAW0ZSP6_9HYME</name>
<feature type="compositionally biased region" description="Basic and acidic residues" evidence="1">
    <location>
        <begin position="717"/>
        <end position="737"/>
    </location>
</feature>
<feature type="region of interest" description="Disordered" evidence="1">
    <location>
        <begin position="857"/>
        <end position="928"/>
    </location>
</feature>
<proteinExistence type="predicted"/>
<evidence type="ECO:0000313" key="3">
    <source>
        <dbReference type="Proteomes" id="UP001432146"/>
    </source>
</evidence>
<feature type="compositionally biased region" description="Basic and acidic residues" evidence="1">
    <location>
        <begin position="857"/>
        <end position="867"/>
    </location>
</feature>
<dbReference type="EMBL" id="JAWNGG020000125">
    <property type="protein sequence ID" value="KAK9300572.1"/>
    <property type="molecule type" value="Genomic_DNA"/>
</dbReference>
<dbReference type="Proteomes" id="UP001432146">
    <property type="component" value="Unassembled WGS sequence"/>
</dbReference>
<feature type="region of interest" description="Disordered" evidence="1">
    <location>
        <begin position="1220"/>
        <end position="1266"/>
    </location>
</feature>
<evidence type="ECO:0000313" key="2">
    <source>
        <dbReference type="EMBL" id="KAK9300572.1"/>
    </source>
</evidence>
<feature type="compositionally biased region" description="Low complexity" evidence="1">
    <location>
        <begin position="37"/>
        <end position="47"/>
    </location>
</feature>
<feature type="region of interest" description="Disordered" evidence="1">
    <location>
        <begin position="266"/>
        <end position="323"/>
    </location>
</feature>